<dbReference type="PANTHER" id="PTHR43432">
    <property type="entry name" value="SLR0285 PROTEIN"/>
    <property type="match status" value="1"/>
</dbReference>
<dbReference type="PANTHER" id="PTHR43432:SF3">
    <property type="entry name" value="SLR0285 PROTEIN"/>
    <property type="match status" value="1"/>
</dbReference>
<evidence type="ECO:0000256" key="3">
    <source>
        <dbReference type="ARBA" id="ARBA00023014"/>
    </source>
</evidence>
<keyword evidence="1" id="KW-0479">Metal-binding</keyword>
<dbReference type="RefSeq" id="WP_250722177.1">
    <property type="nucleotide sequence ID" value="NZ_CP098400.1"/>
</dbReference>
<dbReference type="Gene3D" id="3.80.30.30">
    <property type="match status" value="1"/>
</dbReference>
<reference evidence="5" key="2">
    <citation type="submission" date="2022-06" db="EMBL/GenBank/DDBJ databases">
        <title>Xiashengella guii gen. nov. sp. nov., a bacterium isolated form anaerobic digestion tank.</title>
        <authorList>
            <person name="Huang H."/>
        </authorList>
    </citation>
    <scope>NUCLEOTIDE SEQUENCE</scope>
    <source>
        <strain evidence="5">Ai-910</strain>
    </source>
</reference>
<dbReference type="EMBL" id="CP098400">
    <property type="protein sequence ID" value="URW78783.1"/>
    <property type="molecule type" value="Genomic_DNA"/>
</dbReference>
<dbReference type="InterPro" id="IPR058240">
    <property type="entry name" value="rSAM_sf"/>
</dbReference>
<keyword evidence="3" id="KW-0411">Iron-sulfur</keyword>
<evidence type="ECO:0000256" key="1">
    <source>
        <dbReference type="ARBA" id="ARBA00022723"/>
    </source>
</evidence>
<dbReference type="GO" id="GO:0051536">
    <property type="term" value="F:iron-sulfur cluster binding"/>
    <property type="evidence" value="ECO:0007669"/>
    <property type="project" value="UniProtKB-KW"/>
</dbReference>
<dbReference type="Pfam" id="PF04055">
    <property type="entry name" value="Radical_SAM"/>
    <property type="match status" value="1"/>
</dbReference>
<keyword evidence="6" id="KW-1185">Reference proteome</keyword>
<evidence type="ECO:0000313" key="5">
    <source>
        <dbReference type="EMBL" id="URW78783.1"/>
    </source>
</evidence>
<dbReference type="AlphaFoldDB" id="A0A9J6ZMP8"/>
<evidence type="ECO:0000259" key="4">
    <source>
        <dbReference type="Pfam" id="PF04055"/>
    </source>
</evidence>
<sequence>MKNEKQVFGTYEWAVENANFISGCSHNCKYCYSREMAIRFKRKTSLNWQNEEVNFKQLEKNAKKVNGVIMFPSSHDITPENLTNSIKFLKKLLNQDNEILIVTKPHLVVIKTICKEFKAYKNKILFRFTIGSNNSETLKFWEPNAPDYEERKQCLIYAYKKGFSTSVSCEPMLDDNIIELVEELTPFVTNSIWLGKMNFLLRRLNMNGINDLETIEKAKKLIEIQSDENIKKLYDHLSTNDKVKWKESIKKVVKIEISTIKGQDK</sequence>
<evidence type="ECO:0000256" key="2">
    <source>
        <dbReference type="ARBA" id="ARBA00023004"/>
    </source>
</evidence>
<gene>
    <name evidence="5" type="ORF">M9189_07895</name>
</gene>
<dbReference type="SUPFAM" id="SSF102114">
    <property type="entry name" value="Radical SAM enzymes"/>
    <property type="match status" value="1"/>
</dbReference>
<protein>
    <submittedName>
        <fullName evidence="5">Radical SAM protein</fullName>
    </submittedName>
</protein>
<dbReference type="GO" id="GO:0003824">
    <property type="term" value="F:catalytic activity"/>
    <property type="evidence" value="ECO:0007669"/>
    <property type="project" value="InterPro"/>
</dbReference>
<dbReference type="InterPro" id="IPR040086">
    <property type="entry name" value="MJ0683-like"/>
</dbReference>
<organism evidence="5 6">
    <name type="scientific">Xiashengella succiniciproducens</name>
    <dbReference type="NCBI Taxonomy" id="2949635"/>
    <lineage>
        <taxon>Bacteria</taxon>
        <taxon>Pseudomonadati</taxon>
        <taxon>Bacteroidota</taxon>
        <taxon>Bacteroidia</taxon>
        <taxon>Marinilabiliales</taxon>
        <taxon>Marinilabiliaceae</taxon>
        <taxon>Xiashengella</taxon>
    </lineage>
</organism>
<proteinExistence type="predicted"/>
<dbReference type="SFLD" id="SFLDS00029">
    <property type="entry name" value="Radical_SAM"/>
    <property type="match status" value="1"/>
</dbReference>
<accession>A0A9J6ZMP8</accession>
<feature type="domain" description="Radical SAM core" evidence="4">
    <location>
        <begin position="19"/>
        <end position="167"/>
    </location>
</feature>
<evidence type="ECO:0000313" key="6">
    <source>
        <dbReference type="Proteomes" id="UP001056426"/>
    </source>
</evidence>
<keyword evidence="2" id="KW-0408">Iron</keyword>
<dbReference type="Proteomes" id="UP001056426">
    <property type="component" value="Chromosome"/>
</dbReference>
<dbReference type="GO" id="GO:0046872">
    <property type="term" value="F:metal ion binding"/>
    <property type="evidence" value="ECO:0007669"/>
    <property type="project" value="UniProtKB-KW"/>
</dbReference>
<dbReference type="KEGG" id="alkq:M9189_07895"/>
<reference evidence="5" key="1">
    <citation type="submission" date="2022-05" db="EMBL/GenBank/DDBJ databases">
        <authorList>
            <person name="Sun X."/>
        </authorList>
    </citation>
    <scope>NUCLEOTIDE SEQUENCE</scope>
    <source>
        <strain evidence="5">Ai-910</strain>
    </source>
</reference>
<name>A0A9J6ZMP8_9BACT</name>
<dbReference type="InterPro" id="IPR007197">
    <property type="entry name" value="rSAM"/>
</dbReference>